<dbReference type="GO" id="GO:0003676">
    <property type="term" value="F:nucleic acid binding"/>
    <property type="evidence" value="ECO:0007669"/>
    <property type="project" value="InterPro"/>
</dbReference>
<sequence length="120" mass="13747">MLCGSPSRQQTPRLVGYLRRVLKLAKLFRSCHMEQVPRERNKEADRLSQLATEGYETLPEAMMVEWVEEEAFHMKEVMKNNASESQGGSPEPYYQAALHFLRTGTLLGDPLVPNKIQRQA</sequence>
<keyword evidence="3" id="KW-1185">Reference proteome</keyword>
<feature type="domain" description="RNase H type-1" evidence="1">
    <location>
        <begin position="10"/>
        <end position="50"/>
    </location>
</feature>
<dbReference type="Gene3D" id="3.30.420.10">
    <property type="entry name" value="Ribonuclease H-like superfamily/Ribonuclease H"/>
    <property type="match status" value="1"/>
</dbReference>
<accession>A0AAV3Q576</accession>
<protein>
    <recommendedName>
        <fullName evidence="1">RNase H type-1 domain-containing protein</fullName>
    </recommendedName>
</protein>
<dbReference type="AlphaFoldDB" id="A0AAV3Q576"/>
<organism evidence="2 3">
    <name type="scientific">Lithospermum erythrorhizon</name>
    <name type="common">Purple gromwell</name>
    <name type="synonym">Lithospermum officinale var. erythrorhizon</name>
    <dbReference type="NCBI Taxonomy" id="34254"/>
    <lineage>
        <taxon>Eukaryota</taxon>
        <taxon>Viridiplantae</taxon>
        <taxon>Streptophyta</taxon>
        <taxon>Embryophyta</taxon>
        <taxon>Tracheophyta</taxon>
        <taxon>Spermatophyta</taxon>
        <taxon>Magnoliopsida</taxon>
        <taxon>eudicotyledons</taxon>
        <taxon>Gunneridae</taxon>
        <taxon>Pentapetalae</taxon>
        <taxon>asterids</taxon>
        <taxon>lamiids</taxon>
        <taxon>Boraginales</taxon>
        <taxon>Boraginaceae</taxon>
        <taxon>Boraginoideae</taxon>
        <taxon>Lithospermeae</taxon>
        <taxon>Lithospermum</taxon>
    </lineage>
</organism>
<dbReference type="InterPro" id="IPR036397">
    <property type="entry name" value="RNaseH_sf"/>
</dbReference>
<dbReference type="InterPro" id="IPR002156">
    <property type="entry name" value="RNaseH_domain"/>
</dbReference>
<dbReference type="Proteomes" id="UP001454036">
    <property type="component" value="Unassembled WGS sequence"/>
</dbReference>
<reference evidence="2 3" key="1">
    <citation type="submission" date="2024-01" db="EMBL/GenBank/DDBJ databases">
        <title>The complete chloroplast genome sequence of Lithospermum erythrorhizon: insights into the phylogenetic relationship among Boraginaceae species and the maternal lineages of purple gromwells.</title>
        <authorList>
            <person name="Okada T."/>
            <person name="Watanabe K."/>
        </authorList>
    </citation>
    <scope>NUCLEOTIDE SEQUENCE [LARGE SCALE GENOMIC DNA]</scope>
</reference>
<evidence type="ECO:0000313" key="3">
    <source>
        <dbReference type="Proteomes" id="UP001454036"/>
    </source>
</evidence>
<name>A0AAV3Q576_LITER</name>
<proteinExistence type="predicted"/>
<comment type="caution">
    <text evidence="2">The sequence shown here is derived from an EMBL/GenBank/DDBJ whole genome shotgun (WGS) entry which is preliminary data.</text>
</comment>
<evidence type="ECO:0000313" key="2">
    <source>
        <dbReference type="EMBL" id="GAA0159209.1"/>
    </source>
</evidence>
<dbReference type="GO" id="GO:0004523">
    <property type="term" value="F:RNA-DNA hybrid ribonuclease activity"/>
    <property type="evidence" value="ECO:0007669"/>
    <property type="project" value="InterPro"/>
</dbReference>
<evidence type="ECO:0000259" key="1">
    <source>
        <dbReference type="Pfam" id="PF13456"/>
    </source>
</evidence>
<dbReference type="Pfam" id="PF13456">
    <property type="entry name" value="RVT_3"/>
    <property type="match status" value="1"/>
</dbReference>
<dbReference type="EMBL" id="BAABME010020057">
    <property type="protein sequence ID" value="GAA0159209.1"/>
    <property type="molecule type" value="Genomic_DNA"/>
</dbReference>
<gene>
    <name evidence="2" type="ORF">LIER_38819</name>
</gene>